<comment type="similarity">
    <text evidence="1">Belongs to the metallo-dependent hydrolases superfamily.</text>
</comment>
<organism evidence="3 4">
    <name type="scientific">Roseibium porphyridii</name>
    <dbReference type="NCBI Taxonomy" id="2866279"/>
    <lineage>
        <taxon>Bacteria</taxon>
        <taxon>Pseudomonadati</taxon>
        <taxon>Pseudomonadota</taxon>
        <taxon>Alphaproteobacteria</taxon>
        <taxon>Hyphomicrobiales</taxon>
        <taxon>Stappiaceae</taxon>
        <taxon>Roseibium</taxon>
    </lineage>
</organism>
<evidence type="ECO:0000259" key="2">
    <source>
        <dbReference type="Pfam" id="PF04909"/>
    </source>
</evidence>
<evidence type="ECO:0000313" key="3">
    <source>
        <dbReference type="EMBL" id="WFE88348.1"/>
    </source>
</evidence>
<dbReference type="InterPro" id="IPR052350">
    <property type="entry name" value="Metallo-dep_Lactonases"/>
</dbReference>
<dbReference type="EMBL" id="CP120863">
    <property type="protein sequence ID" value="WFE88348.1"/>
    <property type="molecule type" value="Genomic_DNA"/>
</dbReference>
<sequence length="277" mass="30608">MIVDAHQHFWTLARGDYAWPNESVAPIFKDFGPQDLEPLLVAASVDRTVLVQATDSVDETRFLLDLAGKSDRIAAVVGWVDFASDAAVKTVQDLAKNPLLKGLRPMLQGIEQSDWILQDAAEAVLTQMVSADLRFDALVQPRHLPHLFELAKRHPGLAIVVDHLAKPEMGEGREPDHLWRMGMESLAARPNVYCKLSGMVTEIGPDWKLQDLQPFAKTILDCFGPDRVMFGSDWPVVNLASDYASWITAARSLLSGLSESNVSKIMGGTARKFYGID</sequence>
<dbReference type="Proteomes" id="UP001209803">
    <property type="component" value="Chromosome"/>
</dbReference>
<feature type="domain" description="Amidohydrolase-related" evidence="2">
    <location>
        <begin position="3"/>
        <end position="276"/>
    </location>
</feature>
<proteinExistence type="inferred from homology"/>
<dbReference type="RefSeq" id="WP_265681133.1">
    <property type="nucleotide sequence ID" value="NZ_CP120863.1"/>
</dbReference>
<accession>A0ABY8EYZ4</accession>
<gene>
    <name evidence="3" type="ORF">K1718_19575</name>
</gene>
<evidence type="ECO:0000256" key="1">
    <source>
        <dbReference type="ARBA" id="ARBA00038310"/>
    </source>
</evidence>
<keyword evidence="4" id="KW-1185">Reference proteome</keyword>
<dbReference type="Pfam" id="PF04909">
    <property type="entry name" value="Amidohydro_2"/>
    <property type="match status" value="1"/>
</dbReference>
<dbReference type="SUPFAM" id="SSF51556">
    <property type="entry name" value="Metallo-dependent hydrolases"/>
    <property type="match status" value="1"/>
</dbReference>
<dbReference type="PANTHER" id="PTHR43569">
    <property type="entry name" value="AMIDOHYDROLASE"/>
    <property type="match status" value="1"/>
</dbReference>
<dbReference type="InterPro" id="IPR006680">
    <property type="entry name" value="Amidohydro-rel"/>
</dbReference>
<dbReference type="InterPro" id="IPR032466">
    <property type="entry name" value="Metal_Hydrolase"/>
</dbReference>
<protein>
    <submittedName>
        <fullName evidence="3">Amidohydrolase family protein</fullName>
    </submittedName>
</protein>
<dbReference type="PANTHER" id="PTHR43569:SF2">
    <property type="entry name" value="AMIDOHYDROLASE-RELATED DOMAIN-CONTAINING PROTEIN"/>
    <property type="match status" value="1"/>
</dbReference>
<reference evidence="3 4" key="1">
    <citation type="submission" date="2023-03" db="EMBL/GenBank/DDBJ databases">
        <title>Roseibium porphyridii sp. nov. and Roseibium rhodosorbium sp. nov. isolated from marine algae, Porphyridium cruentum and Rhodosorus marinus, respectively.</title>
        <authorList>
            <person name="Lee M.W."/>
            <person name="Choi B.J."/>
            <person name="Lee J.K."/>
            <person name="Choi D.G."/>
            <person name="Baek J.H."/>
            <person name="Bayburt H."/>
            <person name="Kim J.M."/>
            <person name="Han D.M."/>
            <person name="Kim K.H."/>
            <person name="Jeon C.O."/>
        </authorList>
    </citation>
    <scope>NUCLEOTIDE SEQUENCE [LARGE SCALE GENOMIC DNA]</scope>
    <source>
        <strain evidence="3 4">KMA01</strain>
    </source>
</reference>
<evidence type="ECO:0000313" key="4">
    <source>
        <dbReference type="Proteomes" id="UP001209803"/>
    </source>
</evidence>
<name>A0ABY8EYZ4_9HYPH</name>
<dbReference type="Gene3D" id="3.20.20.140">
    <property type="entry name" value="Metal-dependent hydrolases"/>
    <property type="match status" value="1"/>
</dbReference>